<organism evidence="8 9">
    <name type="scientific">Mycolicibacterium hodleri</name>
    <dbReference type="NCBI Taxonomy" id="49897"/>
    <lineage>
        <taxon>Bacteria</taxon>
        <taxon>Bacillati</taxon>
        <taxon>Actinomycetota</taxon>
        <taxon>Actinomycetes</taxon>
        <taxon>Mycobacteriales</taxon>
        <taxon>Mycobacteriaceae</taxon>
        <taxon>Mycolicibacterium</taxon>
    </lineage>
</organism>
<keyword evidence="5" id="KW-0175">Coiled coil</keyword>
<dbReference type="Proteomes" id="UP000315759">
    <property type="component" value="Unassembled WGS sequence"/>
</dbReference>
<dbReference type="InterPro" id="IPR051794">
    <property type="entry name" value="PG_Endopeptidase_C40"/>
</dbReference>
<proteinExistence type="inferred from homology"/>
<reference evidence="8 9" key="1">
    <citation type="submission" date="2018-10" db="EMBL/GenBank/DDBJ databases">
        <title>Draft genome of Mycobacterium hodleri strain B.</title>
        <authorList>
            <person name="Amande T.J."/>
            <person name="Mcgenity T.J."/>
        </authorList>
    </citation>
    <scope>NUCLEOTIDE SEQUENCE [LARGE SCALE GENOMIC DNA]</scope>
    <source>
        <strain evidence="8 9">B</strain>
    </source>
</reference>
<evidence type="ECO:0000256" key="3">
    <source>
        <dbReference type="ARBA" id="ARBA00022801"/>
    </source>
</evidence>
<dbReference type="InterPro" id="IPR000064">
    <property type="entry name" value="NLP_P60_dom"/>
</dbReference>
<feature type="coiled-coil region" evidence="5">
    <location>
        <begin position="36"/>
        <end position="63"/>
    </location>
</feature>
<keyword evidence="4" id="KW-0788">Thiol protease</keyword>
<evidence type="ECO:0000259" key="7">
    <source>
        <dbReference type="PROSITE" id="PS51935"/>
    </source>
</evidence>
<feature type="compositionally biased region" description="Low complexity" evidence="6">
    <location>
        <begin position="160"/>
        <end position="169"/>
    </location>
</feature>
<dbReference type="NCBIfam" id="NF038345">
    <property type="entry name" value="wall_hydro_RipC"/>
    <property type="match status" value="1"/>
</dbReference>
<feature type="region of interest" description="Disordered" evidence="6">
    <location>
        <begin position="150"/>
        <end position="169"/>
    </location>
</feature>
<keyword evidence="3" id="KW-0378">Hydrolase</keyword>
<evidence type="ECO:0000256" key="6">
    <source>
        <dbReference type="SAM" id="MobiDB-lite"/>
    </source>
</evidence>
<evidence type="ECO:0000256" key="1">
    <source>
        <dbReference type="ARBA" id="ARBA00007074"/>
    </source>
</evidence>
<dbReference type="PANTHER" id="PTHR47359">
    <property type="entry name" value="PEPTIDOGLYCAN DL-ENDOPEPTIDASE CWLO"/>
    <property type="match status" value="1"/>
</dbReference>
<dbReference type="InterPro" id="IPR038765">
    <property type="entry name" value="Papain-like_cys_pep_sf"/>
</dbReference>
<evidence type="ECO:0000256" key="4">
    <source>
        <dbReference type="ARBA" id="ARBA00022807"/>
    </source>
</evidence>
<evidence type="ECO:0000313" key="8">
    <source>
        <dbReference type="EMBL" id="TQR87719.1"/>
    </source>
</evidence>
<comment type="caution">
    <text evidence="8">The sequence shown here is derived from an EMBL/GenBank/DDBJ whole genome shotgun (WGS) entry which is preliminary data.</text>
</comment>
<comment type="similarity">
    <text evidence="1">Belongs to the peptidase C40 family.</text>
</comment>
<dbReference type="EMBL" id="VIFX01000005">
    <property type="protein sequence ID" value="TQR87719.1"/>
    <property type="molecule type" value="Genomic_DNA"/>
</dbReference>
<sequence length="372" mass="38199">MINGVTATSHRLIAALLAMLILSIGVIAADVRADPAADALAQLNELSREAEQTTEAMHSAQLSLDAAVAAQDIAERRNVDDLAVVTVARAELATYQGAVDEVAAAEYMGGPTDGLTGILTANSPQQLIDQLAVKNAMGTEMATAMRRFREARAQSDAAERASATSASEARTAAEQASAVRAELQAKQSRLRSQITVVKARYDALTPGQQAALAALPPPLGAPAPGPEVLAGGEIVSPIDGVPPGEVATPDAAPPSGGGAGNAAVVQAALTRIGSPYSWGGSGPNAFDCSGLIMWAFQQTGKSLPHSSQSLATGGQPVARDDLQPGDIVTFYSDVSHAGIYIGDGMMVHASTYGTPVRVAPVDSSPFHNARRY</sequence>
<gene>
    <name evidence="8" type="ORF">D8S82_05920</name>
</gene>
<evidence type="ECO:0000256" key="2">
    <source>
        <dbReference type="ARBA" id="ARBA00022670"/>
    </source>
</evidence>
<feature type="domain" description="NlpC/P60" evidence="7">
    <location>
        <begin position="258"/>
        <end position="372"/>
    </location>
</feature>
<keyword evidence="2" id="KW-0645">Protease</keyword>
<dbReference type="Pfam" id="PF00877">
    <property type="entry name" value="NLPC_P60"/>
    <property type="match status" value="1"/>
</dbReference>
<dbReference type="PANTHER" id="PTHR47359:SF3">
    <property type="entry name" value="NLP_P60 DOMAIN-CONTAINING PROTEIN-RELATED"/>
    <property type="match status" value="1"/>
</dbReference>
<protein>
    <submittedName>
        <fullName evidence="8">Endopeptidase</fullName>
    </submittedName>
</protein>
<dbReference type="AlphaFoldDB" id="A0A544W669"/>
<dbReference type="GO" id="GO:0008234">
    <property type="term" value="F:cysteine-type peptidase activity"/>
    <property type="evidence" value="ECO:0007669"/>
    <property type="project" value="UniProtKB-KW"/>
</dbReference>
<evidence type="ECO:0000256" key="5">
    <source>
        <dbReference type="SAM" id="Coils"/>
    </source>
</evidence>
<name>A0A544W669_9MYCO</name>
<dbReference type="Gene3D" id="3.90.1720.10">
    <property type="entry name" value="endopeptidase domain like (from Nostoc punctiforme)"/>
    <property type="match status" value="1"/>
</dbReference>
<dbReference type="GO" id="GO:0006508">
    <property type="term" value="P:proteolysis"/>
    <property type="evidence" value="ECO:0007669"/>
    <property type="project" value="UniProtKB-KW"/>
</dbReference>
<dbReference type="PROSITE" id="PS51935">
    <property type="entry name" value="NLPC_P60"/>
    <property type="match status" value="1"/>
</dbReference>
<accession>A0A544W669</accession>
<evidence type="ECO:0000313" key="9">
    <source>
        <dbReference type="Proteomes" id="UP000315759"/>
    </source>
</evidence>
<keyword evidence="9" id="KW-1185">Reference proteome</keyword>
<dbReference type="SUPFAM" id="SSF54001">
    <property type="entry name" value="Cysteine proteinases"/>
    <property type="match status" value="1"/>
</dbReference>
<feature type="compositionally biased region" description="Basic and acidic residues" evidence="6">
    <location>
        <begin position="150"/>
        <end position="159"/>
    </location>
</feature>